<accession>A0A174E5W6</accession>
<dbReference type="InterPro" id="IPR002018">
    <property type="entry name" value="CarbesteraseB"/>
</dbReference>
<dbReference type="GO" id="GO:0016787">
    <property type="term" value="F:hydrolase activity"/>
    <property type="evidence" value="ECO:0007669"/>
    <property type="project" value="UniProtKB-KW"/>
</dbReference>
<dbReference type="InterPro" id="IPR050309">
    <property type="entry name" value="Type-B_Carboxylest/Lipase"/>
</dbReference>
<dbReference type="RefSeq" id="WP_055227701.1">
    <property type="nucleotide sequence ID" value="NZ_CAXSRP010000002.1"/>
</dbReference>
<sequence>MGDCFYCSKAEPVVQTKAGKIRGFKMNSTYTFHGIKYADADRFQMPREVKPWKGIKNALAYGYVCPMLMQDHPLMEVMIPHRYWPMDENCQYLNIWTQSLDPEAKKPVMVWLHGGGFFAGSSIEQVAYEGDHLSEYGDVVVVSLNHRLNILGYLDLSAYGEKYYNSANVGNADMVAALHWIQDNIASFGGDPGNVTLFGQSGGGMKVYSLMNTPAAEGLFHKGIIQSGVIEEGKKEAEDDGTAIVEALLTELKLESVEDLETIPYYFLAEAYNKVSPKLQEKGLYVGGEPRANSWYAGDPRRVGFTDGAKKIPVIVGSVFGEFDFKPVLENRDELTREETMKLLEKCFQEDAEEIAAEFEKAYPNNRLVDVLSLDYIFRYASKDFIAKKSVHKEAPVYSYMFNYEFPYEGGKLAWHCSEIPFVFHNIDRIPICNVPGETDRLQERICGAWINFARYGNPSVPSLPQWPVCEPGKEAIMIFDNICEVKDNYDHRLMELLVKHAPAFTVPLDEDAENVFMH</sequence>
<reference evidence="5 6" key="1">
    <citation type="submission" date="2015-09" db="EMBL/GenBank/DDBJ databases">
        <authorList>
            <consortium name="Pathogen Informatics"/>
        </authorList>
    </citation>
    <scope>NUCLEOTIDE SEQUENCE [LARGE SCALE GENOMIC DNA]</scope>
    <source>
        <strain evidence="5 6">2789STDY5608849</strain>
    </source>
</reference>
<dbReference type="ESTHER" id="9firm-a0a174e5w6">
    <property type="family name" value="Carb_B_Bacteria"/>
</dbReference>
<keyword evidence="2 3" id="KW-0378">Hydrolase</keyword>
<dbReference type="PROSITE" id="PS00122">
    <property type="entry name" value="CARBOXYLESTERASE_B_1"/>
    <property type="match status" value="1"/>
</dbReference>
<dbReference type="AlphaFoldDB" id="A0A174E5W6"/>
<dbReference type="EC" id="3.1.1.-" evidence="3"/>
<dbReference type="InterPro" id="IPR029058">
    <property type="entry name" value="AB_hydrolase_fold"/>
</dbReference>
<proteinExistence type="inferred from homology"/>
<organism evidence="5 6">
    <name type="scientific">Fusicatenibacter saccharivorans</name>
    <dbReference type="NCBI Taxonomy" id="1150298"/>
    <lineage>
        <taxon>Bacteria</taxon>
        <taxon>Bacillati</taxon>
        <taxon>Bacillota</taxon>
        <taxon>Clostridia</taxon>
        <taxon>Lachnospirales</taxon>
        <taxon>Lachnospiraceae</taxon>
        <taxon>Fusicatenibacter</taxon>
    </lineage>
</organism>
<comment type="similarity">
    <text evidence="1 3">Belongs to the type-B carboxylesterase/lipase family.</text>
</comment>
<evidence type="ECO:0000313" key="6">
    <source>
        <dbReference type="Proteomes" id="UP000095706"/>
    </source>
</evidence>
<name>A0A174E5W6_9FIRM</name>
<dbReference type="Pfam" id="PF00135">
    <property type="entry name" value="COesterase"/>
    <property type="match status" value="1"/>
</dbReference>
<dbReference type="InterPro" id="IPR019826">
    <property type="entry name" value="Carboxylesterase_B_AS"/>
</dbReference>
<evidence type="ECO:0000256" key="1">
    <source>
        <dbReference type="ARBA" id="ARBA00005964"/>
    </source>
</evidence>
<dbReference type="SUPFAM" id="SSF53474">
    <property type="entry name" value="alpha/beta-Hydrolases"/>
    <property type="match status" value="1"/>
</dbReference>
<evidence type="ECO:0000256" key="3">
    <source>
        <dbReference type="RuleBase" id="RU361235"/>
    </source>
</evidence>
<gene>
    <name evidence="5" type="primary">pnbA_3</name>
    <name evidence="5" type="ORF">ERS852406_01721</name>
</gene>
<dbReference type="Proteomes" id="UP000095706">
    <property type="component" value="Unassembled WGS sequence"/>
</dbReference>
<protein>
    <recommendedName>
        <fullName evidence="3">Carboxylic ester hydrolase</fullName>
        <ecNumber evidence="3">3.1.1.-</ecNumber>
    </recommendedName>
</protein>
<evidence type="ECO:0000313" key="5">
    <source>
        <dbReference type="EMBL" id="CUO33163.1"/>
    </source>
</evidence>
<evidence type="ECO:0000259" key="4">
    <source>
        <dbReference type="Pfam" id="PF00135"/>
    </source>
</evidence>
<evidence type="ECO:0000256" key="2">
    <source>
        <dbReference type="ARBA" id="ARBA00022801"/>
    </source>
</evidence>
<dbReference type="PANTHER" id="PTHR11559">
    <property type="entry name" value="CARBOXYLESTERASE"/>
    <property type="match status" value="1"/>
</dbReference>
<dbReference type="EMBL" id="CYYV01000008">
    <property type="protein sequence ID" value="CUO33163.1"/>
    <property type="molecule type" value="Genomic_DNA"/>
</dbReference>
<dbReference type="Gene3D" id="3.40.50.1820">
    <property type="entry name" value="alpha/beta hydrolase"/>
    <property type="match status" value="1"/>
</dbReference>
<feature type="domain" description="Carboxylesterase type B" evidence="4">
    <location>
        <begin position="11"/>
        <end position="490"/>
    </location>
</feature>